<dbReference type="EC" id="3.5.1.104" evidence="3"/>
<dbReference type="GO" id="GO:0016810">
    <property type="term" value="F:hydrolase activity, acting on carbon-nitrogen (but not peptide) bonds"/>
    <property type="evidence" value="ECO:0007669"/>
    <property type="project" value="InterPro"/>
</dbReference>
<evidence type="ECO:0000259" key="2">
    <source>
        <dbReference type="PROSITE" id="PS51677"/>
    </source>
</evidence>
<dbReference type="PROSITE" id="PS51677">
    <property type="entry name" value="NODB"/>
    <property type="match status" value="1"/>
</dbReference>
<keyword evidence="1" id="KW-1133">Transmembrane helix</keyword>
<gene>
    <name evidence="3" type="primary">pgdA</name>
    <name evidence="3" type="ORF">CLCY_11c00170</name>
</gene>
<dbReference type="Pfam" id="PF01522">
    <property type="entry name" value="Polysacc_deac_1"/>
    <property type="match status" value="1"/>
</dbReference>
<dbReference type="CDD" id="cd10917">
    <property type="entry name" value="CE4_NodB_like_6s_7s"/>
    <property type="match status" value="1"/>
</dbReference>
<dbReference type="EMBL" id="LFVU01000005">
    <property type="protein sequence ID" value="KMT22683.1"/>
    <property type="molecule type" value="Genomic_DNA"/>
</dbReference>
<dbReference type="SUPFAM" id="SSF88713">
    <property type="entry name" value="Glycoside hydrolase/deacetylase"/>
    <property type="match status" value="1"/>
</dbReference>
<dbReference type="AlphaFoldDB" id="A0A0J8DES3"/>
<evidence type="ECO:0000313" key="3">
    <source>
        <dbReference type="EMBL" id="KMT22683.1"/>
    </source>
</evidence>
<feature type="transmembrane region" description="Helical" evidence="1">
    <location>
        <begin position="7"/>
        <end position="27"/>
    </location>
</feature>
<dbReference type="InterPro" id="IPR050248">
    <property type="entry name" value="Polysacc_deacetylase_ArnD"/>
</dbReference>
<keyword evidence="1" id="KW-0472">Membrane</keyword>
<feature type="domain" description="NodB homology" evidence="2">
    <location>
        <begin position="56"/>
        <end position="233"/>
    </location>
</feature>
<keyword evidence="3" id="KW-0378">Hydrolase</keyword>
<dbReference type="Proteomes" id="UP000036756">
    <property type="component" value="Unassembled WGS sequence"/>
</dbReference>
<dbReference type="RefSeq" id="WP_048569702.1">
    <property type="nucleotide sequence ID" value="NZ_LFVU01000005.1"/>
</dbReference>
<dbReference type="InterPro" id="IPR011330">
    <property type="entry name" value="Glyco_hydro/deAcase_b/a-brl"/>
</dbReference>
<dbReference type="GO" id="GO:0005975">
    <property type="term" value="P:carbohydrate metabolic process"/>
    <property type="evidence" value="ECO:0007669"/>
    <property type="project" value="InterPro"/>
</dbReference>
<dbReference type="Gene3D" id="3.20.20.370">
    <property type="entry name" value="Glycoside hydrolase/deacetylase"/>
    <property type="match status" value="1"/>
</dbReference>
<sequence>MRKKKYLYKWGINILLILCIVGVSVYYSTGKGFKVFNNVLKNKKTIPIHSVEKEEKVVAITVNTGFGKQFTDEILELLKGEKVEASFFAMGSWIDRYPDSLKKIHKSGHEVGNNSLTYPHFTKITKEQIKSEIEDGDKKIESITGSSSKLFRPPFGDYNEDVIKTITDLGYYSVLWDVDSLDWGSKSEKEITDIILKQVANGSILLFHNNSQKTAGAMEIAIKELKTRGYKFLKVSDLIYKDNYYIDHTGRQREVK</sequence>
<protein>
    <submittedName>
        <fullName evidence="3">Peptidoglycan-N-acetylglucosamine deacetylase PgdA</fullName>
        <ecNumber evidence="3">3.5.1.104</ecNumber>
    </submittedName>
</protein>
<organism evidence="3 4">
    <name type="scientific">Clostridium cylindrosporum DSM 605</name>
    <dbReference type="NCBI Taxonomy" id="1121307"/>
    <lineage>
        <taxon>Bacteria</taxon>
        <taxon>Bacillati</taxon>
        <taxon>Bacillota</taxon>
        <taxon>Clostridia</taxon>
        <taxon>Eubacteriales</taxon>
        <taxon>Clostridiaceae</taxon>
        <taxon>Clostridium</taxon>
    </lineage>
</organism>
<proteinExistence type="predicted"/>
<comment type="caution">
    <text evidence="3">The sequence shown here is derived from an EMBL/GenBank/DDBJ whole genome shotgun (WGS) entry which is preliminary data.</text>
</comment>
<name>A0A0J8DES3_CLOCY</name>
<reference evidence="3 4" key="1">
    <citation type="submission" date="2015-06" db="EMBL/GenBank/DDBJ databases">
        <title>Draft genome sequence of the purine-degrading Clostridium cylindrosporum HC-1 (DSM 605).</title>
        <authorList>
            <person name="Poehlein A."/>
            <person name="Schiel-Bengelsdorf B."/>
            <person name="Bengelsdorf F."/>
            <person name="Daniel R."/>
            <person name="Duerre P."/>
        </authorList>
    </citation>
    <scope>NUCLEOTIDE SEQUENCE [LARGE SCALE GENOMIC DNA]</scope>
    <source>
        <strain evidence="3 4">DSM 605</strain>
    </source>
</reference>
<dbReference type="PANTHER" id="PTHR10587:SF128">
    <property type="entry name" value="POLYSACCHARIDE DEACETYLASE PDAB-RELATED"/>
    <property type="match status" value="1"/>
</dbReference>
<dbReference type="PANTHER" id="PTHR10587">
    <property type="entry name" value="GLYCOSYL TRANSFERASE-RELATED"/>
    <property type="match status" value="1"/>
</dbReference>
<keyword evidence="4" id="KW-1185">Reference proteome</keyword>
<dbReference type="OrthoDB" id="9806342at2"/>
<dbReference type="GO" id="GO:0016020">
    <property type="term" value="C:membrane"/>
    <property type="evidence" value="ECO:0007669"/>
    <property type="project" value="TreeGrafter"/>
</dbReference>
<evidence type="ECO:0000313" key="4">
    <source>
        <dbReference type="Proteomes" id="UP000036756"/>
    </source>
</evidence>
<dbReference type="InterPro" id="IPR002509">
    <property type="entry name" value="NODB_dom"/>
</dbReference>
<dbReference type="PATRIC" id="fig|1121307.3.peg.131"/>
<keyword evidence="1" id="KW-0812">Transmembrane</keyword>
<dbReference type="STRING" id="1121307.CLCY_11c00170"/>
<accession>A0A0J8DES3</accession>
<evidence type="ECO:0000256" key="1">
    <source>
        <dbReference type="SAM" id="Phobius"/>
    </source>
</evidence>